<proteinExistence type="predicted"/>
<feature type="non-terminal residue" evidence="2">
    <location>
        <position position="256"/>
    </location>
</feature>
<gene>
    <name evidence="2" type="ORF">RUMHYD_03923</name>
</gene>
<reference evidence="2 3" key="1">
    <citation type="submission" date="2009-01" db="EMBL/GenBank/DDBJ databases">
        <authorList>
            <person name="Fulton L."/>
            <person name="Clifton S."/>
            <person name="Fulton B."/>
            <person name="Xu J."/>
            <person name="Minx P."/>
            <person name="Pepin K.H."/>
            <person name="Johnson M."/>
            <person name="Bhonagiri V."/>
            <person name="Nash W.E."/>
            <person name="Mardis E.R."/>
            <person name="Wilson R.K."/>
        </authorList>
    </citation>
    <scope>NUCLEOTIDE SEQUENCE [LARGE SCALE GENOMIC DNA]</scope>
    <source>
        <strain evidence="3">DSM 10507 / JCM 14656 / S5a33</strain>
    </source>
</reference>
<dbReference type="Proteomes" id="UP000003100">
    <property type="component" value="Unassembled WGS sequence"/>
</dbReference>
<dbReference type="EMBL" id="ACBZ01000227">
    <property type="protein sequence ID" value="EEG47209.1"/>
    <property type="molecule type" value="Genomic_DNA"/>
</dbReference>
<sequence length="256" mass="28538">TSLGAKYVFEDMIEDLNIAPTENYEVYTVTTSFSGTLASKSGYHGQKDTIEVYEPQGVDNDYVVFYADDQKKTTSIYNADSLKEKDQYTVFFGGNHTRIDIDSPNPDNRCLLMFKDSYANSFVQFLTPYYRKIIVIDPRYYYDNVEQIIASEKVTDVLFLYNLNTFLTDTSLADVLTPQEDTETDGQEGTTEGGAAGEDLLDKSAEREDTGETSEESAEGEDTGEISEESTEGEDAGDTSEESDTDENAEGEDDEV</sequence>
<evidence type="ECO:0000313" key="2">
    <source>
        <dbReference type="EMBL" id="EEG47209.1"/>
    </source>
</evidence>
<reference evidence="2 3" key="2">
    <citation type="submission" date="2009-02" db="EMBL/GenBank/DDBJ databases">
        <title>Draft genome sequence of Blautia hydrogenotrophica DSM 10507 (Ruminococcus hydrogenotrophicus DSM 10507).</title>
        <authorList>
            <person name="Sudarsanam P."/>
            <person name="Ley R."/>
            <person name="Guruge J."/>
            <person name="Turnbaugh P.J."/>
            <person name="Mahowald M."/>
            <person name="Liep D."/>
            <person name="Gordon J."/>
        </authorList>
    </citation>
    <scope>NUCLEOTIDE SEQUENCE [LARGE SCALE GENOMIC DNA]</scope>
    <source>
        <strain evidence="3">DSM 10507 / JCM 14656 / S5a33</strain>
    </source>
</reference>
<feature type="non-terminal residue" evidence="2">
    <location>
        <position position="1"/>
    </location>
</feature>
<dbReference type="RefSeq" id="WP_005953644.1">
    <property type="nucleotide sequence ID" value="NZ_GG657704.1"/>
</dbReference>
<name>C0CSP7_BLAHS</name>
<organism evidence="2 3">
    <name type="scientific">Blautia hydrogenotrophica (strain DSM 10507 / JCM 14656 / S5a33)</name>
    <name type="common">Ruminococcus hydrogenotrophicus</name>
    <dbReference type="NCBI Taxonomy" id="476272"/>
    <lineage>
        <taxon>Bacteria</taxon>
        <taxon>Bacillati</taxon>
        <taxon>Bacillota</taxon>
        <taxon>Clostridia</taxon>
        <taxon>Lachnospirales</taxon>
        <taxon>Lachnospiraceae</taxon>
        <taxon>Blautia</taxon>
    </lineage>
</organism>
<keyword evidence="3" id="KW-1185">Reference proteome</keyword>
<evidence type="ECO:0000256" key="1">
    <source>
        <dbReference type="SAM" id="MobiDB-lite"/>
    </source>
</evidence>
<feature type="compositionally biased region" description="Basic and acidic residues" evidence="1">
    <location>
        <begin position="200"/>
        <end position="210"/>
    </location>
</feature>
<accession>C0CSP7</accession>
<dbReference type="AlphaFoldDB" id="C0CSP7"/>
<dbReference type="eggNOG" id="ENOG502Z8CW">
    <property type="taxonomic scope" value="Bacteria"/>
</dbReference>
<comment type="caution">
    <text evidence="2">The sequence shown here is derived from an EMBL/GenBank/DDBJ whole genome shotgun (WGS) entry which is preliminary data.</text>
</comment>
<feature type="region of interest" description="Disordered" evidence="1">
    <location>
        <begin position="179"/>
        <end position="256"/>
    </location>
</feature>
<feature type="compositionally biased region" description="Acidic residues" evidence="1">
    <location>
        <begin position="211"/>
        <end position="256"/>
    </location>
</feature>
<evidence type="ECO:0000313" key="3">
    <source>
        <dbReference type="Proteomes" id="UP000003100"/>
    </source>
</evidence>
<protein>
    <submittedName>
        <fullName evidence="2">Uncharacterized protein</fullName>
    </submittedName>
</protein>